<evidence type="ECO:0000313" key="4">
    <source>
        <dbReference type="Proteomes" id="UP001390339"/>
    </source>
</evidence>
<feature type="compositionally biased region" description="Polar residues" evidence="1">
    <location>
        <begin position="249"/>
        <end position="259"/>
    </location>
</feature>
<feature type="transmembrane region" description="Helical" evidence="2">
    <location>
        <begin position="183"/>
        <end position="207"/>
    </location>
</feature>
<feature type="region of interest" description="Disordered" evidence="1">
    <location>
        <begin position="241"/>
        <end position="270"/>
    </location>
</feature>
<dbReference type="Proteomes" id="UP001390339">
    <property type="component" value="Unassembled WGS sequence"/>
</dbReference>
<keyword evidence="4" id="KW-1185">Reference proteome</keyword>
<feature type="compositionally biased region" description="Low complexity" evidence="1">
    <location>
        <begin position="151"/>
        <end position="169"/>
    </location>
</feature>
<keyword evidence="2" id="KW-0472">Membrane</keyword>
<sequence length="442" mass="46458">MAVFSLVSAGAKRASSAACQNGDHGNRTFAIRVLPGGAGGPGGPTPEPGPGSPARNPAARPGPQGKPPPPPLPPSPITAITETITATKATVIVETRSLTQVISTLPVTTTLVSSTTVISTEPVSFSASILYTTKVVTSLVPSTSTVGGEIPSAALGSSASPSATPLSDPMAAENEHAVNDRTLVITLSTVLSVVGLVVIAIGLYLCLRNRRRRLPPLFNRGITPIQDDEIATWKISRNTSEKSAGRYTARNSITRTSTAHTHKKAPSQTPSLIQYQQPIGKQSFDSIAQSPRSFIQRQSTDLPQSPPSAILAKAPNARTGLTDQTIPGDDPFLPGPKRQPSRLHKLPNSPPPTSGNFRTRSSRSNSMRSFGDAWYGDNMGPPRSPRVSSEAHSAITRTTSSRIYSTSTVPPRLSLSDHNEPLPFTGLSPPPLHSTEIGRAIG</sequence>
<feature type="compositionally biased region" description="Pro residues" evidence="1">
    <location>
        <begin position="64"/>
        <end position="76"/>
    </location>
</feature>
<organism evidence="3 4">
    <name type="scientific">Apiospora arundinis</name>
    <dbReference type="NCBI Taxonomy" id="335852"/>
    <lineage>
        <taxon>Eukaryota</taxon>
        <taxon>Fungi</taxon>
        <taxon>Dikarya</taxon>
        <taxon>Ascomycota</taxon>
        <taxon>Pezizomycotina</taxon>
        <taxon>Sordariomycetes</taxon>
        <taxon>Xylariomycetidae</taxon>
        <taxon>Amphisphaeriales</taxon>
        <taxon>Apiosporaceae</taxon>
        <taxon>Apiospora</taxon>
    </lineage>
</organism>
<evidence type="ECO:0000256" key="2">
    <source>
        <dbReference type="SAM" id="Phobius"/>
    </source>
</evidence>
<comment type="caution">
    <text evidence="3">The sequence shown here is derived from an EMBL/GenBank/DDBJ whole genome shotgun (WGS) entry which is preliminary data.</text>
</comment>
<name>A0ABR2J7D8_9PEZI</name>
<feature type="region of interest" description="Disordered" evidence="1">
    <location>
        <begin position="381"/>
        <end position="442"/>
    </location>
</feature>
<feature type="compositionally biased region" description="Low complexity" evidence="1">
    <location>
        <begin position="354"/>
        <end position="366"/>
    </location>
</feature>
<dbReference type="EMBL" id="JAPCWZ010000003">
    <property type="protein sequence ID" value="KAK8873699.1"/>
    <property type="molecule type" value="Genomic_DNA"/>
</dbReference>
<feature type="region of interest" description="Disordered" evidence="1">
    <location>
        <begin position="151"/>
        <end position="170"/>
    </location>
</feature>
<proteinExistence type="predicted"/>
<evidence type="ECO:0000313" key="3">
    <source>
        <dbReference type="EMBL" id="KAK8873699.1"/>
    </source>
</evidence>
<accession>A0ABR2J7D8</accession>
<feature type="region of interest" description="Disordered" evidence="1">
    <location>
        <begin position="315"/>
        <end position="366"/>
    </location>
</feature>
<feature type="compositionally biased region" description="Low complexity" evidence="1">
    <location>
        <begin position="393"/>
        <end position="408"/>
    </location>
</feature>
<feature type="region of interest" description="Disordered" evidence="1">
    <location>
        <begin position="33"/>
        <end position="78"/>
    </location>
</feature>
<protein>
    <submittedName>
        <fullName evidence="3">Uncharacterized protein</fullName>
    </submittedName>
</protein>
<reference evidence="3 4" key="1">
    <citation type="journal article" date="2024" name="IMA Fungus">
        <title>Apiospora arundinis, a panoply of carbohydrate-active enzymes and secondary metabolites.</title>
        <authorList>
            <person name="Sorensen T."/>
            <person name="Petersen C."/>
            <person name="Muurmann A.T."/>
            <person name="Christiansen J.V."/>
            <person name="Brundto M.L."/>
            <person name="Overgaard C.K."/>
            <person name="Boysen A.T."/>
            <person name="Wollenberg R.D."/>
            <person name="Larsen T.O."/>
            <person name="Sorensen J.L."/>
            <person name="Nielsen K.L."/>
            <person name="Sondergaard T.E."/>
        </authorList>
    </citation>
    <scope>NUCLEOTIDE SEQUENCE [LARGE SCALE GENOMIC DNA]</scope>
    <source>
        <strain evidence="3 4">AAU 773</strain>
    </source>
</reference>
<gene>
    <name evidence="3" type="ORF">PGQ11_004213</name>
</gene>
<evidence type="ECO:0000256" key="1">
    <source>
        <dbReference type="SAM" id="MobiDB-lite"/>
    </source>
</evidence>
<keyword evidence="2" id="KW-1133">Transmembrane helix</keyword>
<keyword evidence="2" id="KW-0812">Transmembrane</keyword>